<feature type="coiled-coil region" evidence="2">
    <location>
        <begin position="21"/>
        <end position="51"/>
    </location>
</feature>
<organism evidence="4">
    <name type="scientific">Klebsiella pneumoniae</name>
    <dbReference type="NCBI Taxonomy" id="573"/>
    <lineage>
        <taxon>Bacteria</taxon>
        <taxon>Pseudomonadati</taxon>
        <taxon>Pseudomonadota</taxon>
        <taxon>Gammaproteobacteria</taxon>
        <taxon>Enterobacterales</taxon>
        <taxon>Enterobacteriaceae</taxon>
        <taxon>Klebsiella/Raoultella group</taxon>
        <taxon>Klebsiella</taxon>
        <taxon>Klebsiella pneumoniae complex</taxon>
    </lineage>
</organism>
<keyword evidence="2" id="KW-0175">Coiled coil</keyword>
<evidence type="ECO:0000313" key="4">
    <source>
        <dbReference type="EMBL" id="VTM52517.1"/>
    </source>
</evidence>
<dbReference type="Gene3D" id="1.10.530.10">
    <property type="match status" value="1"/>
</dbReference>
<dbReference type="InterPro" id="IPR023346">
    <property type="entry name" value="Lysozyme-like_dom_sf"/>
</dbReference>
<evidence type="ECO:0000259" key="3">
    <source>
        <dbReference type="Pfam" id="PF01464"/>
    </source>
</evidence>
<protein>
    <submittedName>
        <fullName evidence="4">Transglycosylase SLT domain protein</fullName>
        <ecNumber evidence="4">4.2.2.-</ecNumber>
    </submittedName>
</protein>
<keyword evidence="4" id="KW-0456">Lyase</keyword>
<dbReference type="CDD" id="cd00254">
    <property type="entry name" value="LT-like"/>
    <property type="match status" value="1"/>
</dbReference>
<gene>
    <name evidence="4" type="primary">mltD_2</name>
    <name evidence="4" type="ORF">NCTC9183_02107</name>
</gene>
<evidence type="ECO:0000256" key="1">
    <source>
        <dbReference type="ARBA" id="ARBA00007734"/>
    </source>
</evidence>
<dbReference type="PANTHER" id="PTHR37423">
    <property type="entry name" value="SOLUBLE LYTIC MUREIN TRANSGLYCOSYLASE-RELATED"/>
    <property type="match status" value="1"/>
</dbReference>
<dbReference type="PANTHER" id="PTHR37423:SF2">
    <property type="entry name" value="MEMBRANE-BOUND LYTIC MUREIN TRANSGLYCOSYLASE C"/>
    <property type="match status" value="1"/>
</dbReference>
<dbReference type="InterPro" id="IPR008258">
    <property type="entry name" value="Transglycosylase_SLT_dom_1"/>
</dbReference>
<sequence>MAATVIDALLVTLGLDTSQFRKGQQEVSDDLKKQREDAKNTAKEMAEQGKKAASFFSSIKTELLALTGVTVTAGGLMSFVKSTTSGLMDLSIQSKALGLSARELDGWSKSAEAAGSSAEKISASLQGFQGAIQGARVGDYSSSIFGGLAQLNALTGQNFDVWGQDASSLAKTSLDALRKISDPNLRRQVGLSLGFDDATLQRNQEGKFLPDVDRLTKSSGITDASTKGAKEFTAAWAELGQNLDTVKNQIYVGLIPTIRDLNGLLIEWSSGNAKSSSFFKELKRDINDITGIDLGSWTLSGDLRNLKDNFSMLGKVLNHLGNALNELNNGNFSKAADEFKKAWYGTEDGKPTGNDALPGVTKAAEQALKKNGGTLDFKPDQDSAYLSPQQQATQKMLDAVKFQPLPEQRRQQQDERDYWESTKNLLSKIADALISPAGAATMQPDTSGYQPNVPLNAQAARLGAKGKAFLQAMAGEFGALEGKYGLPAGLLSSVAGTESGGDPFAVSPKGAKGPFQFMDGTARDLGLKGMDVYDPHKSADAAARYLRYLLDATGGDLEKTLASYNWGLGNVQKKGMDNLPSETRNYVPKVMAGMRPGAGMAVDRSLPGQSGATYQFYGTKITTQAQNVEQLTSDIKKHGDNRVMLLAGYSGQ</sequence>
<dbReference type="EC" id="4.2.2.-" evidence="4"/>
<accession>A0A4P0XWC8</accession>
<evidence type="ECO:0000256" key="2">
    <source>
        <dbReference type="SAM" id="Coils"/>
    </source>
</evidence>
<name>A0A4P0XWC8_KLEPN</name>
<proteinExistence type="inferred from homology"/>
<dbReference type="Pfam" id="PF01464">
    <property type="entry name" value="SLT"/>
    <property type="match status" value="1"/>
</dbReference>
<dbReference type="GO" id="GO:0016829">
    <property type="term" value="F:lyase activity"/>
    <property type="evidence" value="ECO:0007669"/>
    <property type="project" value="UniProtKB-KW"/>
</dbReference>
<dbReference type="AlphaFoldDB" id="A0A4P0XWC8"/>
<dbReference type="RefSeq" id="WP_107326669.1">
    <property type="nucleotide sequence ID" value="NZ_CP024874.1"/>
</dbReference>
<reference evidence="4" key="1">
    <citation type="submission" date="2019-04" db="EMBL/GenBank/DDBJ databases">
        <authorList>
            <consortium name="Pathogen Informatics"/>
        </authorList>
    </citation>
    <scope>NUCLEOTIDE SEQUENCE</scope>
    <source>
        <strain evidence="4">NCTC9183</strain>
    </source>
</reference>
<comment type="similarity">
    <text evidence="1">Belongs to the transglycosylase Slt family.</text>
</comment>
<dbReference type="EMBL" id="CABDVL010000003">
    <property type="protein sequence ID" value="VTM52517.1"/>
    <property type="molecule type" value="Genomic_DNA"/>
</dbReference>
<dbReference type="SUPFAM" id="SSF53955">
    <property type="entry name" value="Lysozyme-like"/>
    <property type="match status" value="1"/>
</dbReference>
<feature type="domain" description="Transglycosylase SLT" evidence="3">
    <location>
        <begin position="480"/>
        <end position="577"/>
    </location>
</feature>
<dbReference type="Proteomes" id="UP000507695">
    <property type="component" value="Unassembled WGS sequence"/>
</dbReference>